<reference evidence="1 2" key="1">
    <citation type="journal article" date="2013" name="Genome Announc.">
        <title>Whole-Genome Sequence of the Clinical Strain Corynebacterium argentoratense DSM 44202, Isolated from a Human Throat Specimen.</title>
        <authorList>
            <person name="Bomholt C."/>
            <person name="Glaub A."/>
            <person name="Gravermann K."/>
            <person name="Albersmeier A."/>
            <person name="Brinkrolf K."/>
            <person name="Ruckert C."/>
            <person name="Tauch A."/>
        </authorList>
    </citation>
    <scope>NUCLEOTIDE SEQUENCE [LARGE SCALE GENOMIC DNA]</scope>
    <source>
        <strain evidence="1">DSM 44202</strain>
    </source>
</reference>
<dbReference type="KEGG" id="caz:CARG_08675"/>
<name>U3GWY7_9CORY</name>
<dbReference type="HOGENOM" id="CLU_2971704_0_0_11"/>
<organism evidence="1 2">
    <name type="scientific">Corynebacterium argentoratense DSM 44202</name>
    <dbReference type="NCBI Taxonomy" id="1348662"/>
    <lineage>
        <taxon>Bacteria</taxon>
        <taxon>Bacillati</taxon>
        <taxon>Actinomycetota</taxon>
        <taxon>Actinomycetes</taxon>
        <taxon>Mycobacteriales</taxon>
        <taxon>Corynebacteriaceae</taxon>
        <taxon>Corynebacterium</taxon>
    </lineage>
</organism>
<dbReference type="STRING" id="1348662.CARG_08675"/>
<dbReference type="AlphaFoldDB" id="U3GWY7"/>
<accession>U3GWY7</accession>
<keyword evidence="2" id="KW-1185">Reference proteome</keyword>
<sequence length="58" mass="6021">MIARGISVVVAAQVSTATADCGAMTLPNAMPVAAISETILRRVFLGECPKVLCIVFLT</sequence>
<gene>
    <name evidence="1" type="ORF">CARG_08675</name>
</gene>
<dbReference type="EMBL" id="CP006365">
    <property type="protein sequence ID" value="AGU15834.1"/>
    <property type="molecule type" value="Genomic_DNA"/>
</dbReference>
<dbReference type="Proteomes" id="UP000016943">
    <property type="component" value="Chromosome"/>
</dbReference>
<protein>
    <submittedName>
        <fullName evidence="1">Uncharacterized protein</fullName>
    </submittedName>
</protein>
<evidence type="ECO:0000313" key="2">
    <source>
        <dbReference type="Proteomes" id="UP000016943"/>
    </source>
</evidence>
<proteinExistence type="predicted"/>
<evidence type="ECO:0000313" key="1">
    <source>
        <dbReference type="EMBL" id="AGU15834.1"/>
    </source>
</evidence>